<dbReference type="Proteomes" id="UP000299102">
    <property type="component" value="Unassembled WGS sequence"/>
</dbReference>
<sequence>MRDRSVIAPAGPPRPCTRAVPPVTFNAARSSQIFVTPLLEFVCAMFITRTQWLSLWPSTPARRGSAAADDRGDVVWNRQHDMLFERRHARPLAPAGPRRMPPPPPPQTRAGACERVGESGSRDKLAQGVCSLRVNITKAWSCMGRAHFIYLVFSIPLLLSSRRSSPPASSFHAGPILRPCARGGRPRVYMMCHEERARAQAGTQGVRRCRLQRARPGKPRAKCALRCWRCTRNADGGRAPAPYDGKRMSCT</sequence>
<evidence type="ECO:0000313" key="3">
    <source>
        <dbReference type="Proteomes" id="UP000299102"/>
    </source>
</evidence>
<name>A0A4C1XQN5_EUMVA</name>
<dbReference type="AlphaFoldDB" id="A0A4C1XQN5"/>
<evidence type="ECO:0000313" key="2">
    <source>
        <dbReference type="EMBL" id="GBP65292.1"/>
    </source>
</evidence>
<accession>A0A4C1XQN5</accession>
<protein>
    <submittedName>
        <fullName evidence="2">Uncharacterized protein</fullName>
    </submittedName>
</protein>
<gene>
    <name evidence="2" type="ORF">EVAR_37141_1</name>
</gene>
<proteinExistence type="predicted"/>
<evidence type="ECO:0000256" key="1">
    <source>
        <dbReference type="SAM" id="MobiDB-lite"/>
    </source>
</evidence>
<comment type="caution">
    <text evidence="2">The sequence shown here is derived from an EMBL/GenBank/DDBJ whole genome shotgun (WGS) entry which is preliminary data.</text>
</comment>
<organism evidence="2 3">
    <name type="scientific">Eumeta variegata</name>
    <name type="common">Bagworm moth</name>
    <name type="synonym">Eumeta japonica</name>
    <dbReference type="NCBI Taxonomy" id="151549"/>
    <lineage>
        <taxon>Eukaryota</taxon>
        <taxon>Metazoa</taxon>
        <taxon>Ecdysozoa</taxon>
        <taxon>Arthropoda</taxon>
        <taxon>Hexapoda</taxon>
        <taxon>Insecta</taxon>
        <taxon>Pterygota</taxon>
        <taxon>Neoptera</taxon>
        <taxon>Endopterygota</taxon>
        <taxon>Lepidoptera</taxon>
        <taxon>Glossata</taxon>
        <taxon>Ditrysia</taxon>
        <taxon>Tineoidea</taxon>
        <taxon>Psychidae</taxon>
        <taxon>Oiketicinae</taxon>
        <taxon>Eumeta</taxon>
    </lineage>
</organism>
<reference evidence="2 3" key="1">
    <citation type="journal article" date="2019" name="Commun. Biol.">
        <title>The bagworm genome reveals a unique fibroin gene that provides high tensile strength.</title>
        <authorList>
            <person name="Kono N."/>
            <person name="Nakamura H."/>
            <person name="Ohtoshi R."/>
            <person name="Tomita M."/>
            <person name="Numata K."/>
            <person name="Arakawa K."/>
        </authorList>
    </citation>
    <scope>NUCLEOTIDE SEQUENCE [LARGE SCALE GENOMIC DNA]</scope>
</reference>
<feature type="region of interest" description="Disordered" evidence="1">
    <location>
        <begin position="91"/>
        <end position="113"/>
    </location>
</feature>
<dbReference type="EMBL" id="BGZK01000924">
    <property type="protein sequence ID" value="GBP65292.1"/>
    <property type="molecule type" value="Genomic_DNA"/>
</dbReference>
<keyword evidence="3" id="KW-1185">Reference proteome</keyword>